<dbReference type="Gene3D" id="2.130.10.10">
    <property type="entry name" value="YVTN repeat-like/Quinoprotein amine dehydrogenase"/>
    <property type="match status" value="2"/>
</dbReference>
<dbReference type="CDD" id="cd00200">
    <property type="entry name" value="WD40"/>
    <property type="match status" value="1"/>
</dbReference>
<sequence>MFVVFDYSISNNGYLICSGSDDNTVRVWDINTNKQIRLFDEHVHVVTCAKFSPYHYHNVICSSSYDKTICFWDIKQNIQLRIFEKHKSWISNIEFSSFNSGRYLCSVSDDKTIRLWDIKTYKSLHIFNGHEGGVWCIDFSPLQNNNNNNKINNIGIIGGNGYTICSGSFDNTIRIWDIETTKQLIIFKGHKDCLRSVKYGLNELRNIILSGSQDKSIRLWDIRSNKQIQIFNGHKNIIYTVEYSPFIINNNKFNCSSNIICSGSLDNTIRFWDIRSNKNELYIINGDQGGNGIHCLKFLQLQKKENNFDINLCYGSGNGNVHILG</sequence>
<keyword evidence="1 3" id="KW-0853">WD repeat</keyword>
<dbReference type="PROSITE" id="PS50082">
    <property type="entry name" value="WD_REPEATS_2"/>
    <property type="match status" value="6"/>
</dbReference>
<dbReference type="PROSITE" id="PS00678">
    <property type="entry name" value="WD_REPEATS_1"/>
    <property type="match status" value="6"/>
</dbReference>
<feature type="repeat" description="WD" evidence="3">
    <location>
        <begin position="231"/>
        <end position="282"/>
    </location>
</feature>
<dbReference type="SUPFAM" id="SSF50978">
    <property type="entry name" value="WD40 repeat-like"/>
    <property type="match status" value="1"/>
</dbReference>
<dbReference type="InterPro" id="IPR001680">
    <property type="entry name" value="WD40_rpt"/>
</dbReference>
<feature type="repeat" description="WD" evidence="3">
    <location>
        <begin position="160"/>
        <end position="186"/>
    </location>
</feature>
<evidence type="ECO:0000256" key="1">
    <source>
        <dbReference type="ARBA" id="ARBA00022574"/>
    </source>
</evidence>
<reference evidence="4 5" key="1">
    <citation type="journal article" date="2013" name="Curr. Biol.">
        <title>The Genome of the Foraminiferan Reticulomyxa filosa.</title>
        <authorList>
            <person name="Glockner G."/>
            <person name="Hulsmann N."/>
            <person name="Schleicher M."/>
            <person name="Noegel A.A."/>
            <person name="Eichinger L."/>
            <person name="Gallinger C."/>
            <person name="Pawlowski J."/>
            <person name="Sierra R."/>
            <person name="Euteneuer U."/>
            <person name="Pillet L."/>
            <person name="Moustafa A."/>
            <person name="Platzer M."/>
            <person name="Groth M."/>
            <person name="Szafranski K."/>
            <person name="Schliwa M."/>
        </authorList>
    </citation>
    <scope>NUCLEOTIDE SEQUENCE [LARGE SCALE GENOMIC DNA]</scope>
</reference>
<dbReference type="InterPro" id="IPR020472">
    <property type="entry name" value="WD40_PAC1"/>
</dbReference>
<dbReference type="InterPro" id="IPR019775">
    <property type="entry name" value="WD40_repeat_CS"/>
</dbReference>
<dbReference type="Proteomes" id="UP000023152">
    <property type="component" value="Unassembled WGS sequence"/>
</dbReference>
<feature type="repeat" description="WD" evidence="3">
    <location>
        <begin position="39"/>
        <end position="82"/>
    </location>
</feature>
<keyword evidence="5" id="KW-1185">Reference proteome</keyword>
<dbReference type="OrthoDB" id="10261640at2759"/>
<dbReference type="SMART" id="SM00320">
    <property type="entry name" value="WD40"/>
    <property type="match status" value="6"/>
</dbReference>
<dbReference type="PANTHER" id="PTHR22847">
    <property type="entry name" value="WD40 REPEAT PROTEIN"/>
    <property type="match status" value="1"/>
</dbReference>
<dbReference type="Pfam" id="PF00400">
    <property type="entry name" value="WD40"/>
    <property type="match status" value="6"/>
</dbReference>
<proteinExistence type="predicted"/>
<organism evidence="4 5">
    <name type="scientific">Reticulomyxa filosa</name>
    <dbReference type="NCBI Taxonomy" id="46433"/>
    <lineage>
        <taxon>Eukaryota</taxon>
        <taxon>Sar</taxon>
        <taxon>Rhizaria</taxon>
        <taxon>Retaria</taxon>
        <taxon>Foraminifera</taxon>
        <taxon>Monothalamids</taxon>
        <taxon>Reticulomyxidae</taxon>
        <taxon>Reticulomyxa</taxon>
    </lineage>
</organism>
<dbReference type="GO" id="GO:1990234">
    <property type="term" value="C:transferase complex"/>
    <property type="evidence" value="ECO:0007669"/>
    <property type="project" value="UniProtKB-ARBA"/>
</dbReference>
<dbReference type="AlphaFoldDB" id="X6MNU6"/>
<evidence type="ECO:0000256" key="2">
    <source>
        <dbReference type="ARBA" id="ARBA00022737"/>
    </source>
</evidence>
<protein>
    <submittedName>
        <fullName evidence="4">Uncharacterized protein</fullName>
    </submittedName>
</protein>
<dbReference type="EMBL" id="ASPP01019052">
    <property type="protein sequence ID" value="ETO15519.1"/>
    <property type="molecule type" value="Genomic_DNA"/>
</dbReference>
<name>X6MNU6_RETFI</name>
<evidence type="ECO:0000313" key="4">
    <source>
        <dbReference type="EMBL" id="ETO15519.1"/>
    </source>
</evidence>
<feature type="repeat" description="WD" evidence="3">
    <location>
        <begin position="83"/>
        <end position="126"/>
    </location>
</feature>
<evidence type="ECO:0000256" key="3">
    <source>
        <dbReference type="PROSITE-ProRule" id="PRU00221"/>
    </source>
</evidence>
<dbReference type="PANTHER" id="PTHR22847:SF637">
    <property type="entry name" value="WD REPEAT DOMAIN 5B"/>
    <property type="match status" value="1"/>
</dbReference>
<gene>
    <name evidence="4" type="ORF">RFI_21846</name>
</gene>
<feature type="repeat" description="WD" evidence="3">
    <location>
        <begin position="1"/>
        <end position="38"/>
    </location>
</feature>
<dbReference type="InterPro" id="IPR015943">
    <property type="entry name" value="WD40/YVTN_repeat-like_dom_sf"/>
</dbReference>
<keyword evidence="2" id="KW-0677">Repeat</keyword>
<dbReference type="PROSITE" id="PS50294">
    <property type="entry name" value="WD_REPEATS_REGION"/>
    <property type="match status" value="4"/>
</dbReference>
<feature type="repeat" description="WD" evidence="3">
    <location>
        <begin position="187"/>
        <end position="230"/>
    </location>
</feature>
<accession>X6MNU6</accession>
<evidence type="ECO:0000313" key="5">
    <source>
        <dbReference type="Proteomes" id="UP000023152"/>
    </source>
</evidence>
<dbReference type="PRINTS" id="PR00320">
    <property type="entry name" value="GPROTEINBRPT"/>
</dbReference>
<dbReference type="InterPro" id="IPR036322">
    <property type="entry name" value="WD40_repeat_dom_sf"/>
</dbReference>
<comment type="caution">
    <text evidence="4">The sequence shown here is derived from an EMBL/GenBank/DDBJ whole genome shotgun (WGS) entry which is preliminary data.</text>
</comment>